<feature type="domain" description="4Fe-4S ferredoxin-type" evidence="4">
    <location>
        <begin position="2"/>
        <end position="31"/>
    </location>
</feature>
<proteinExistence type="predicted"/>
<dbReference type="RefSeq" id="WP_072702835.1">
    <property type="nucleotide sequence ID" value="NZ_FRDH01000006.1"/>
</dbReference>
<organism evidence="5 6">
    <name type="scientific">Butyrivibrio hungatei DSM 14810</name>
    <dbReference type="NCBI Taxonomy" id="1121132"/>
    <lineage>
        <taxon>Bacteria</taxon>
        <taxon>Bacillati</taxon>
        <taxon>Bacillota</taxon>
        <taxon>Clostridia</taxon>
        <taxon>Lachnospirales</taxon>
        <taxon>Lachnospiraceae</taxon>
        <taxon>Butyrivibrio</taxon>
    </lineage>
</organism>
<accession>A0A1M7SG01</accession>
<evidence type="ECO:0000259" key="4">
    <source>
        <dbReference type="PROSITE" id="PS51379"/>
    </source>
</evidence>
<reference evidence="5 6" key="1">
    <citation type="submission" date="2016-12" db="EMBL/GenBank/DDBJ databases">
        <authorList>
            <person name="Song W.-J."/>
            <person name="Kurnit D.M."/>
        </authorList>
    </citation>
    <scope>NUCLEOTIDE SEQUENCE [LARGE SCALE GENOMIC DNA]</scope>
    <source>
        <strain evidence="5 6">DSM 14810</strain>
    </source>
</reference>
<feature type="domain" description="4Fe-4S ferredoxin-type" evidence="4">
    <location>
        <begin position="32"/>
        <end position="61"/>
    </location>
</feature>
<dbReference type="Pfam" id="PF00037">
    <property type="entry name" value="Fer4"/>
    <property type="match status" value="2"/>
</dbReference>
<dbReference type="GO" id="GO:0046872">
    <property type="term" value="F:metal ion binding"/>
    <property type="evidence" value="ECO:0007669"/>
    <property type="project" value="UniProtKB-KW"/>
</dbReference>
<dbReference type="AlphaFoldDB" id="A0A1M7SG01"/>
<evidence type="ECO:0000256" key="2">
    <source>
        <dbReference type="ARBA" id="ARBA00023004"/>
    </source>
</evidence>
<name>A0A1M7SG01_9FIRM</name>
<sequence length="72" mass="7647">MRKAANNISRCVACGVCALQCPRDAITIYKGCYAVVNTSKCVGCGICEKACPAGSIAVCDTDREARDDKQKE</sequence>
<keyword evidence="2" id="KW-0408">Iron</keyword>
<dbReference type="Gene3D" id="3.30.70.3270">
    <property type="match status" value="2"/>
</dbReference>
<keyword evidence="3" id="KW-0411">Iron-sulfur</keyword>
<keyword evidence="1" id="KW-0479">Metal-binding</keyword>
<dbReference type="GO" id="GO:0051536">
    <property type="term" value="F:iron-sulfur cluster binding"/>
    <property type="evidence" value="ECO:0007669"/>
    <property type="project" value="UniProtKB-KW"/>
</dbReference>
<gene>
    <name evidence="5" type="ORF">SAMN02745247_01675</name>
</gene>
<dbReference type="InterPro" id="IPR017896">
    <property type="entry name" value="4Fe4S_Fe-S-bd"/>
</dbReference>
<evidence type="ECO:0000313" key="6">
    <source>
        <dbReference type="Proteomes" id="UP000184097"/>
    </source>
</evidence>
<protein>
    <submittedName>
        <fullName evidence="5">4Fe-4S dicluster domain-containing protein</fullName>
    </submittedName>
</protein>
<evidence type="ECO:0000313" key="5">
    <source>
        <dbReference type="EMBL" id="SHN57262.1"/>
    </source>
</evidence>
<evidence type="ECO:0000256" key="1">
    <source>
        <dbReference type="ARBA" id="ARBA00022723"/>
    </source>
</evidence>
<dbReference type="SUPFAM" id="SSF54862">
    <property type="entry name" value="4Fe-4S ferredoxins"/>
    <property type="match status" value="1"/>
</dbReference>
<dbReference type="InterPro" id="IPR017900">
    <property type="entry name" value="4Fe4S_Fe_S_CS"/>
</dbReference>
<dbReference type="EMBL" id="FRDH01000006">
    <property type="protein sequence ID" value="SHN57262.1"/>
    <property type="molecule type" value="Genomic_DNA"/>
</dbReference>
<dbReference type="Proteomes" id="UP000184097">
    <property type="component" value="Unassembled WGS sequence"/>
</dbReference>
<evidence type="ECO:0000256" key="3">
    <source>
        <dbReference type="ARBA" id="ARBA00023014"/>
    </source>
</evidence>
<dbReference type="PROSITE" id="PS51379">
    <property type="entry name" value="4FE4S_FER_2"/>
    <property type="match status" value="2"/>
</dbReference>
<dbReference type="PROSITE" id="PS00198">
    <property type="entry name" value="4FE4S_FER_1"/>
    <property type="match status" value="1"/>
</dbReference>